<dbReference type="RefSeq" id="WP_204048026.1">
    <property type="nucleotide sequence ID" value="NZ_BOOF01000007.1"/>
</dbReference>
<organism evidence="2 3">
    <name type="scientific">Microbispora siamensis</name>
    <dbReference type="NCBI Taxonomy" id="564413"/>
    <lineage>
        <taxon>Bacteria</taxon>
        <taxon>Bacillati</taxon>
        <taxon>Actinomycetota</taxon>
        <taxon>Actinomycetes</taxon>
        <taxon>Streptosporangiales</taxon>
        <taxon>Streptosporangiaceae</taxon>
        <taxon>Microbispora</taxon>
    </lineage>
</organism>
<dbReference type="GO" id="GO:0032259">
    <property type="term" value="P:methylation"/>
    <property type="evidence" value="ECO:0007669"/>
    <property type="project" value="UniProtKB-KW"/>
</dbReference>
<dbReference type="InterPro" id="IPR029063">
    <property type="entry name" value="SAM-dependent_MTases_sf"/>
</dbReference>
<name>A0ABQ4GIC1_9ACTN</name>
<keyword evidence="2" id="KW-0489">Methyltransferase</keyword>
<dbReference type="Proteomes" id="UP000660454">
    <property type="component" value="Unassembled WGS sequence"/>
</dbReference>
<sequence length="246" mass="26254">MSNPTLIALLDRVDRHPGQEALRARSYELLRLAAGSRVVDVGCGAGLAVAEMAALGAEPIGLDVDGQMIGLARSRHPGLEFRQADACDLPFGDGELDGYRADKVYHGLADPARAVAEARRVLAPGGRIVLVGQDWDTFVIDSDDAALTRVMVRARADAVPSPHVARRHRNLLLDEGFADVTAEVRTGVFTDGSLLPVVTGVAEGAYAAGAVTRRQADDWIAEQTGRARRGRLFLAVPMFLAAARRP</sequence>
<comment type="caution">
    <text evidence="2">The sequence shown here is derived from an EMBL/GenBank/DDBJ whole genome shotgun (WGS) entry which is preliminary data.</text>
</comment>
<reference evidence="2 3" key="1">
    <citation type="submission" date="2021-01" db="EMBL/GenBank/DDBJ databases">
        <title>Whole genome shotgun sequence of Microbispora siamensis NBRC 104113.</title>
        <authorList>
            <person name="Komaki H."/>
            <person name="Tamura T."/>
        </authorList>
    </citation>
    <scope>NUCLEOTIDE SEQUENCE [LARGE SCALE GENOMIC DNA]</scope>
    <source>
        <strain evidence="2 3">NBRC 104113</strain>
    </source>
</reference>
<keyword evidence="2" id="KW-0808">Transferase</keyword>
<evidence type="ECO:0000259" key="1">
    <source>
        <dbReference type="Pfam" id="PF08241"/>
    </source>
</evidence>
<accession>A0ABQ4GIC1</accession>
<dbReference type="Pfam" id="PF08241">
    <property type="entry name" value="Methyltransf_11"/>
    <property type="match status" value="1"/>
</dbReference>
<evidence type="ECO:0000313" key="3">
    <source>
        <dbReference type="Proteomes" id="UP000660454"/>
    </source>
</evidence>
<proteinExistence type="predicted"/>
<dbReference type="SUPFAM" id="SSF53335">
    <property type="entry name" value="S-adenosyl-L-methionine-dependent methyltransferases"/>
    <property type="match status" value="1"/>
</dbReference>
<dbReference type="PANTHER" id="PTHR43591">
    <property type="entry name" value="METHYLTRANSFERASE"/>
    <property type="match status" value="1"/>
</dbReference>
<gene>
    <name evidence="2" type="ORF">Msi02_19580</name>
</gene>
<protein>
    <submittedName>
        <fullName evidence="2">Methyltransferase</fullName>
    </submittedName>
</protein>
<dbReference type="Gene3D" id="3.40.50.150">
    <property type="entry name" value="Vaccinia Virus protein VP39"/>
    <property type="match status" value="1"/>
</dbReference>
<dbReference type="PANTHER" id="PTHR43591:SF78">
    <property type="entry name" value="SLR0407 PROTEIN"/>
    <property type="match status" value="1"/>
</dbReference>
<dbReference type="EMBL" id="BOOF01000007">
    <property type="protein sequence ID" value="GIH61141.1"/>
    <property type="molecule type" value="Genomic_DNA"/>
</dbReference>
<dbReference type="GO" id="GO:0008168">
    <property type="term" value="F:methyltransferase activity"/>
    <property type="evidence" value="ECO:0007669"/>
    <property type="project" value="UniProtKB-KW"/>
</dbReference>
<dbReference type="CDD" id="cd02440">
    <property type="entry name" value="AdoMet_MTases"/>
    <property type="match status" value="1"/>
</dbReference>
<evidence type="ECO:0000313" key="2">
    <source>
        <dbReference type="EMBL" id="GIH61141.1"/>
    </source>
</evidence>
<dbReference type="InterPro" id="IPR013216">
    <property type="entry name" value="Methyltransf_11"/>
</dbReference>
<keyword evidence="3" id="KW-1185">Reference proteome</keyword>
<feature type="domain" description="Methyltransferase type 11" evidence="1">
    <location>
        <begin position="39"/>
        <end position="130"/>
    </location>
</feature>